<accession>A0ABQ0SH72</accession>
<proteinExistence type="predicted"/>
<reference evidence="2 3" key="1">
    <citation type="submission" date="2019-06" db="EMBL/GenBank/DDBJ databases">
        <title>Whole genome shotgun sequence of Komagataeibacter hansenii NBRC 14820.</title>
        <authorList>
            <person name="Hosoyama A."/>
            <person name="Uohara A."/>
            <person name="Ohji S."/>
            <person name="Ichikawa N."/>
        </authorList>
    </citation>
    <scope>NUCLEOTIDE SEQUENCE [LARGE SCALE GENOMIC DNA]</scope>
    <source>
        <strain evidence="2 3">NBRC 14820</strain>
    </source>
</reference>
<dbReference type="Proteomes" id="UP000319478">
    <property type="component" value="Unassembled WGS sequence"/>
</dbReference>
<feature type="domain" description="DEAD/DEAH-box helicase" evidence="1">
    <location>
        <begin position="15"/>
        <end position="116"/>
    </location>
</feature>
<evidence type="ECO:0000313" key="3">
    <source>
        <dbReference type="Proteomes" id="UP000319478"/>
    </source>
</evidence>
<name>A0ABQ0SH72_NOVHA</name>
<evidence type="ECO:0000259" key="1">
    <source>
        <dbReference type="Pfam" id="PF00270"/>
    </source>
</evidence>
<keyword evidence="3" id="KW-1185">Reference proteome</keyword>
<dbReference type="InterPro" id="IPR011545">
    <property type="entry name" value="DEAD/DEAH_box_helicase_dom"/>
</dbReference>
<dbReference type="Pfam" id="PF00270">
    <property type="entry name" value="DEAD"/>
    <property type="match status" value="1"/>
</dbReference>
<dbReference type="InterPro" id="IPR027417">
    <property type="entry name" value="P-loop_NTPase"/>
</dbReference>
<gene>
    <name evidence="2" type="ORF">GHA01_24370</name>
</gene>
<dbReference type="RefSeq" id="WP_048859100.1">
    <property type="nucleotide sequence ID" value="NZ_BJNN01000127.1"/>
</dbReference>
<dbReference type="EMBL" id="BJNN01000127">
    <property type="protein sequence ID" value="GEC64588.1"/>
    <property type="molecule type" value="Genomic_DNA"/>
</dbReference>
<comment type="caution">
    <text evidence="2">The sequence shown here is derived from an EMBL/GenBank/DDBJ whole genome shotgun (WGS) entry which is preliminary data.</text>
</comment>
<dbReference type="SUPFAM" id="SSF52540">
    <property type="entry name" value="P-loop containing nucleoside triphosphate hydrolases"/>
    <property type="match status" value="1"/>
</dbReference>
<sequence>MKKTNYIETLNAIPAAGKTHAAITYIKETFGITKSKILYVLPTKEVINEVYNKLLEQGIEQVTKIYGDDNISTSVQERIVDFVINQESPYILMITNRAAMMLSDRLTGFDLVVIDEEIPSFGVTERHLPTNNEDQMASCEYFFTYISRTTTCFKGLSKLSLNHSSYKNINKEDEIYKVFNEMFENMDKGTFDYYILDNELDKLLDEESDTNSLHIMSIMRPTFFKQQKEVIYLGYDIENANSSLVYKALYNYQFKQSKLEKKLRFKQYSNKVVISYIFNERIGKQAISNNERLQQQVKEYVENNSFNNDCLYRTNIKMKSKVKFFNSEEIMAKPHGINNPKWTQKTKIVLLNLFYTNPYESMFFQNMGYEPADIEAGRNVNMIVQQITRSAIRHNTGETINVLVLDQNTALSAASAFANVTVQDSGLIPDKGPRQTRSDKLDKEFAEKCTECKKMDYNFSRKKKITKQQQEEWLETLKVWKALSNKLTDQDYNKKLNKALNATIKG</sequence>
<dbReference type="Gene3D" id="3.40.50.300">
    <property type="entry name" value="P-loop containing nucleotide triphosphate hydrolases"/>
    <property type="match status" value="1"/>
</dbReference>
<protein>
    <recommendedName>
        <fullName evidence="1">DEAD/DEAH-box helicase domain-containing protein</fullName>
    </recommendedName>
</protein>
<evidence type="ECO:0000313" key="2">
    <source>
        <dbReference type="EMBL" id="GEC64588.1"/>
    </source>
</evidence>
<organism evidence="2 3">
    <name type="scientific">Novacetimonas hansenii</name>
    <name type="common">Komagataeibacter hansenii</name>
    <dbReference type="NCBI Taxonomy" id="436"/>
    <lineage>
        <taxon>Bacteria</taxon>
        <taxon>Pseudomonadati</taxon>
        <taxon>Pseudomonadota</taxon>
        <taxon>Alphaproteobacteria</taxon>
        <taxon>Acetobacterales</taxon>
        <taxon>Acetobacteraceae</taxon>
        <taxon>Novacetimonas</taxon>
    </lineage>
</organism>